<dbReference type="PANTHER" id="PTHR11902">
    <property type="entry name" value="ENOLASE"/>
    <property type="match status" value="1"/>
</dbReference>
<feature type="binding site" evidence="10 13">
    <location>
        <position position="287"/>
    </location>
    <ligand>
        <name>Mg(2+)</name>
        <dbReference type="ChEBI" id="CHEBI:18420"/>
    </ligand>
</feature>
<reference evidence="17 18" key="1">
    <citation type="submission" date="2014-02" db="EMBL/GenBank/DDBJ databases">
        <title>Draft genome of Erwinia mallotivora strain BT-MARDI, a papaya dieback pathogen.</title>
        <authorList>
            <person name="Redzuan R."/>
            <person name="Abu Bakar N."/>
            <person name="Badrun R."/>
            <person name="Mohd Raih M.F."/>
            <person name="Rozano L."/>
            <person name="Mat Amin N."/>
        </authorList>
    </citation>
    <scope>NUCLEOTIDE SEQUENCE [LARGE SCALE GENOMIC DNA]</scope>
    <source>
        <strain evidence="17 18">BT-MARDI</strain>
    </source>
</reference>
<dbReference type="SFLD" id="SFLDF00002">
    <property type="entry name" value="enolase"/>
    <property type="match status" value="1"/>
</dbReference>
<feature type="binding site" evidence="10">
    <location>
        <position position="368"/>
    </location>
    <ligand>
        <name>(2R)-2-phosphoglycerate</name>
        <dbReference type="ChEBI" id="CHEBI:58289"/>
    </ligand>
</feature>
<dbReference type="UniPathway" id="UPA00109">
    <property type="reaction ID" value="UER00187"/>
</dbReference>
<evidence type="ECO:0000256" key="8">
    <source>
        <dbReference type="ARBA" id="ARBA00023239"/>
    </source>
</evidence>
<comment type="function">
    <text evidence="9 10">Catalyzes the reversible conversion of 2-phosphoglycerate (2-PG) into phosphoenolpyruvate (PEP). It is essential for the degradation of carbohydrates via glycolysis.</text>
</comment>
<evidence type="ECO:0000259" key="15">
    <source>
        <dbReference type="SMART" id="SM01192"/>
    </source>
</evidence>
<dbReference type="GO" id="GO:0000015">
    <property type="term" value="C:phosphopyruvate hydratase complex"/>
    <property type="evidence" value="ECO:0007669"/>
    <property type="project" value="InterPro"/>
</dbReference>
<feature type="binding site" evidence="12">
    <location>
        <position position="390"/>
    </location>
    <ligand>
        <name>substrate</name>
    </ligand>
</feature>
<dbReference type="InterPro" id="IPR020810">
    <property type="entry name" value="Enolase_C"/>
</dbReference>
<dbReference type="GO" id="GO:0009986">
    <property type="term" value="C:cell surface"/>
    <property type="evidence" value="ECO:0007669"/>
    <property type="project" value="UniProtKB-SubCell"/>
</dbReference>
<dbReference type="SFLD" id="SFLDS00001">
    <property type="entry name" value="Enolase"/>
    <property type="match status" value="1"/>
</dbReference>
<evidence type="ECO:0000256" key="5">
    <source>
        <dbReference type="ARBA" id="ARBA00022525"/>
    </source>
</evidence>
<evidence type="ECO:0000256" key="14">
    <source>
        <dbReference type="SAM" id="MobiDB-lite"/>
    </source>
</evidence>
<dbReference type="PATRIC" id="fig|69222.5.peg.3858"/>
<dbReference type="AlphaFoldDB" id="A0A014PTC0"/>
<feature type="binding site" evidence="12">
    <location>
        <position position="314"/>
    </location>
    <ligand>
        <name>substrate</name>
    </ligand>
</feature>
<evidence type="ECO:0000256" key="1">
    <source>
        <dbReference type="ARBA" id="ARBA00005031"/>
    </source>
</evidence>
<dbReference type="SFLD" id="SFLDG00178">
    <property type="entry name" value="enolase"/>
    <property type="match status" value="1"/>
</dbReference>
<dbReference type="Pfam" id="PF00113">
    <property type="entry name" value="Enolase_C"/>
    <property type="match status" value="1"/>
</dbReference>
<dbReference type="Pfam" id="PF03952">
    <property type="entry name" value="Enolase_N"/>
    <property type="match status" value="1"/>
</dbReference>
<feature type="binding site" evidence="12">
    <location>
        <begin position="366"/>
        <end position="369"/>
    </location>
    <ligand>
        <name>substrate</name>
    </ligand>
</feature>
<keyword evidence="8 10" id="KW-0456">Lyase</keyword>
<evidence type="ECO:0000256" key="12">
    <source>
        <dbReference type="PIRSR" id="PIRSR001400-2"/>
    </source>
</evidence>
<proteinExistence type="inferred from homology"/>
<feature type="active site" description="Proton donor" evidence="10 11">
    <location>
        <position position="207"/>
    </location>
</feature>
<dbReference type="STRING" id="69222.BG55_18930"/>
<dbReference type="SMART" id="SM01193">
    <property type="entry name" value="Enolase_N"/>
    <property type="match status" value="1"/>
</dbReference>
<evidence type="ECO:0000256" key="13">
    <source>
        <dbReference type="PIRSR" id="PIRSR001400-3"/>
    </source>
</evidence>
<dbReference type="GO" id="GO:0004634">
    <property type="term" value="F:phosphopyruvate hydratase activity"/>
    <property type="evidence" value="ECO:0007669"/>
    <property type="project" value="UniProtKB-UniRule"/>
</dbReference>
<organism evidence="17 18">
    <name type="scientific">Erwinia mallotivora</name>
    <dbReference type="NCBI Taxonomy" id="69222"/>
    <lineage>
        <taxon>Bacteria</taxon>
        <taxon>Pseudomonadati</taxon>
        <taxon>Pseudomonadota</taxon>
        <taxon>Gammaproteobacteria</taxon>
        <taxon>Enterobacterales</taxon>
        <taxon>Erwiniaceae</taxon>
        <taxon>Erwinia</taxon>
    </lineage>
</organism>
<dbReference type="PRINTS" id="PR00148">
    <property type="entry name" value="ENOLASE"/>
</dbReference>
<comment type="subunit">
    <text evidence="10">Component of the RNA degradosome, a multiprotein complex involved in RNA processing and mRNA degradation.</text>
</comment>
<dbReference type="InterPro" id="IPR036849">
    <property type="entry name" value="Enolase-like_C_sf"/>
</dbReference>
<feature type="active site" description="Proton acceptor" evidence="10 11">
    <location>
        <position position="339"/>
    </location>
</feature>
<feature type="region of interest" description="Disordered" evidence="14">
    <location>
        <begin position="33"/>
        <end position="60"/>
    </location>
</feature>
<feature type="binding site" evidence="10 13">
    <location>
        <position position="314"/>
    </location>
    <ligand>
        <name>Mg(2+)</name>
        <dbReference type="ChEBI" id="CHEBI:18420"/>
    </ligand>
</feature>
<accession>A0A014PTC0</accession>
<comment type="catalytic activity">
    <reaction evidence="10">
        <text>(2R)-2-phosphoglycerate = phosphoenolpyruvate + H2O</text>
        <dbReference type="Rhea" id="RHEA:10164"/>
        <dbReference type="ChEBI" id="CHEBI:15377"/>
        <dbReference type="ChEBI" id="CHEBI:58289"/>
        <dbReference type="ChEBI" id="CHEBI:58702"/>
        <dbReference type="EC" id="4.2.1.11"/>
    </reaction>
</comment>
<keyword evidence="5 10" id="KW-0964">Secreted</keyword>
<evidence type="ECO:0000256" key="7">
    <source>
        <dbReference type="ARBA" id="ARBA00023152"/>
    </source>
</evidence>
<dbReference type="HAMAP" id="MF_00318">
    <property type="entry name" value="Enolase"/>
    <property type="match status" value="1"/>
</dbReference>
<dbReference type="GO" id="GO:0000287">
    <property type="term" value="F:magnesium ion binding"/>
    <property type="evidence" value="ECO:0007669"/>
    <property type="project" value="UniProtKB-UniRule"/>
</dbReference>
<evidence type="ECO:0000313" key="18">
    <source>
        <dbReference type="Proteomes" id="UP000019918"/>
    </source>
</evidence>
<comment type="subcellular location">
    <subcellularLocation>
        <location evidence="10">Cytoplasm</location>
    </subcellularLocation>
    <subcellularLocation>
        <location evidence="10">Secreted</location>
    </subcellularLocation>
    <subcellularLocation>
        <location evidence="10">Cell surface</location>
    </subcellularLocation>
    <text evidence="10">Fractions of enolase are present in both the cytoplasm and on the cell surface.</text>
</comment>
<comment type="caution">
    <text evidence="17">The sequence shown here is derived from an EMBL/GenBank/DDBJ whole genome shotgun (WGS) entry which is preliminary data.</text>
</comment>
<feature type="binding site" evidence="10">
    <location>
        <position position="390"/>
    </location>
    <ligand>
        <name>(2R)-2-phosphoglycerate</name>
        <dbReference type="ChEBI" id="CHEBI:58289"/>
    </ligand>
</feature>
<feature type="binding site" evidence="12">
    <location>
        <position position="287"/>
    </location>
    <ligand>
        <name>substrate</name>
    </ligand>
</feature>
<dbReference type="Gene3D" id="3.20.20.120">
    <property type="entry name" value="Enolase-like C-terminal domain"/>
    <property type="match status" value="1"/>
</dbReference>
<feature type="domain" description="Enolase C-terminal TIM barrel" evidence="15">
    <location>
        <begin position="140"/>
        <end position="427"/>
    </location>
</feature>
<keyword evidence="6 10" id="KW-0460">Magnesium</keyword>
<evidence type="ECO:0000313" key="17">
    <source>
        <dbReference type="EMBL" id="EXU74097.1"/>
    </source>
</evidence>
<feature type="compositionally biased region" description="Basic and acidic residues" evidence="14">
    <location>
        <begin position="47"/>
        <end position="60"/>
    </location>
</feature>
<keyword evidence="10" id="KW-0963">Cytoplasm</keyword>
<dbReference type="EMBL" id="JFHN01000066">
    <property type="protein sequence ID" value="EXU74097.1"/>
    <property type="molecule type" value="Genomic_DNA"/>
</dbReference>
<dbReference type="Proteomes" id="UP000019918">
    <property type="component" value="Unassembled WGS sequence"/>
</dbReference>
<keyword evidence="18" id="KW-1185">Reference proteome</keyword>
<dbReference type="SMART" id="SM01192">
    <property type="entry name" value="Enolase_C"/>
    <property type="match status" value="1"/>
</dbReference>
<dbReference type="NCBIfam" id="TIGR01060">
    <property type="entry name" value="eno"/>
    <property type="match status" value="1"/>
</dbReference>
<feature type="binding site" evidence="12">
    <location>
        <position position="166"/>
    </location>
    <ligand>
        <name>substrate</name>
    </ligand>
</feature>
<dbReference type="CDD" id="cd03313">
    <property type="entry name" value="enolase"/>
    <property type="match status" value="1"/>
</dbReference>
<dbReference type="SUPFAM" id="SSF54826">
    <property type="entry name" value="Enolase N-terminal domain-like"/>
    <property type="match status" value="1"/>
</dbReference>
<comment type="pathway">
    <text evidence="1 10">Carbohydrate degradation; glycolysis; pyruvate from D-glyceraldehyde 3-phosphate: step 4/5.</text>
</comment>
<dbReference type="OrthoDB" id="9804716at2"/>
<evidence type="ECO:0000256" key="3">
    <source>
        <dbReference type="ARBA" id="ARBA00012058"/>
    </source>
</evidence>
<feature type="binding site" evidence="10">
    <location>
        <position position="339"/>
    </location>
    <ligand>
        <name>(2R)-2-phosphoglycerate</name>
        <dbReference type="ChEBI" id="CHEBI:58289"/>
    </ligand>
</feature>
<dbReference type="InterPro" id="IPR000941">
    <property type="entry name" value="Enolase"/>
</dbReference>
<feature type="binding site" evidence="10">
    <location>
        <position position="165"/>
    </location>
    <ligand>
        <name>(2R)-2-phosphoglycerate</name>
        <dbReference type="ChEBI" id="CHEBI:58289"/>
    </ligand>
</feature>
<comment type="similarity">
    <text evidence="2 10">Belongs to the enolase family.</text>
</comment>
<evidence type="ECO:0000256" key="4">
    <source>
        <dbReference type="ARBA" id="ARBA00017068"/>
    </source>
</evidence>
<evidence type="ECO:0000256" key="6">
    <source>
        <dbReference type="ARBA" id="ARBA00022842"/>
    </source>
</evidence>
<evidence type="ECO:0000256" key="11">
    <source>
        <dbReference type="PIRSR" id="PIRSR001400-1"/>
    </source>
</evidence>
<dbReference type="InterPro" id="IPR029017">
    <property type="entry name" value="Enolase-like_N"/>
</dbReference>
<feature type="binding site" evidence="10 13">
    <location>
        <position position="244"/>
    </location>
    <ligand>
        <name>Mg(2+)</name>
        <dbReference type="ChEBI" id="CHEBI:18420"/>
    </ligand>
</feature>
<gene>
    <name evidence="10" type="primary">eno</name>
    <name evidence="17" type="ORF">BG55_18930</name>
</gene>
<evidence type="ECO:0000256" key="2">
    <source>
        <dbReference type="ARBA" id="ARBA00009604"/>
    </source>
</evidence>
<dbReference type="RefSeq" id="WP_034940275.1">
    <property type="nucleotide sequence ID" value="NZ_JFHN01000066.1"/>
</dbReference>
<dbReference type="EC" id="4.2.1.11" evidence="3 10"/>
<dbReference type="GO" id="GO:0005576">
    <property type="term" value="C:extracellular region"/>
    <property type="evidence" value="ECO:0007669"/>
    <property type="project" value="UniProtKB-SubCell"/>
</dbReference>
<evidence type="ECO:0000256" key="9">
    <source>
        <dbReference type="ARBA" id="ARBA00045763"/>
    </source>
</evidence>
<name>A0A014PTC0_9GAMM</name>
<dbReference type="PANTHER" id="PTHR11902:SF1">
    <property type="entry name" value="ENOLASE"/>
    <property type="match status" value="1"/>
</dbReference>
<protein>
    <recommendedName>
        <fullName evidence="4 10">Enolase</fullName>
        <ecNumber evidence="3 10">4.2.1.11</ecNumber>
    </recommendedName>
    <alternativeName>
        <fullName evidence="10">2-phospho-D-glycerate hydro-lyase</fullName>
    </alternativeName>
    <alternativeName>
        <fullName evidence="10">2-phosphoglycerate dehydratase</fullName>
    </alternativeName>
</protein>
<dbReference type="PIRSF" id="PIRSF001400">
    <property type="entry name" value="Enolase"/>
    <property type="match status" value="1"/>
</dbReference>
<evidence type="ECO:0000256" key="10">
    <source>
        <dbReference type="HAMAP-Rule" id="MF_00318"/>
    </source>
</evidence>
<dbReference type="InterPro" id="IPR020811">
    <property type="entry name" value="Enolase_N"/>
</dbReference>
<evidence type="ECO:0000259" key="16">
    <source>
        <dbReference type="SMART" id="SM01193"/>
    </source>
</evidence>
<feature type="binding site" evidence="12">
    <location>
        <position position="156"/>
    </location>
    <ligand>
        <name>substrate</name>
    </ligand>
</feature>
<comment type="cofactor">
    <cofactor evidence="13">
        <name>Mg(2+)</name>
        <dbReference type="ChEBI" id="CHEBI:18420"/>
    </cofactor>
    <text evidence="13">Mg(2+) is required for catalysis and for stabilizing the dimer.</text>
</comment>
<keyword evidence="7 10" id="KW-0324">Glycolysis</keyword>
<dbReference type="SUPFAM" id="SSF51604">
    <property type="entry name" value="Enolase C-terminal domain-like"/>
    <property type="match status" value="1"/>
</dbReference>
<dbReference type="GO" id="GO:0006096">
    <property type="term" value="P:glycolytic process"/>
    <property type="evidence" value="ECO:0007669"/>
    <property type="project" value="UniProtKB-UniRule"/>
</dbReference>
<sequence>MRFILDKVTAREILDSRGNPAVEVEAFTAEGQMARASVPSGASTGSREARERRDGDARRFGGKGVRDAVDVVNKEICAAVRGTDVREQRQLDNIMLALDGTDNKNRLGANAILGVSLAVARLAAQASHEPLWRYLGGLQANLLPVPCMNIINGGVHARGQGADFQEFMIAPHGAPTLNDAVRQGSEVYQALRQILLDKNLSVAVGDEGGFAPTVSSNREPLEFIMQAIEKAGYRPGEEISICMDPASSEFYADGKYRLRTEGSLLSAAEMTTYYGELMDQFPIVLLEDGLAEDDWDGWKHLHQRLADRAELVGDDLFVTNVKYIQRGIDENLASAALIKLNQIGSLSETLDAVALCQRHGWGAFMSHRSGETTDTFLADLTVALRAGHLKTGAPCRGERVEKYNQLMRIEQALGEDAHYAGIKAFVRHT</sequence>
<keyword evidence="10 13" id="KW-0479">Metal-binding</keyword>
<feature type="binding site" evidence="10">
    <location>
        <position position="369"/>
    </location>
    <ligand>
        <name>(2R)-2-phosphoglycerate</name>
        <dbReference type="ChEBI" id="CHEBI:58289"/>
    </ligand>
</feature>
<comment type="cofactor">
    <cofactor evidence="10">
        <name>Mg(2+)</name>
        <dbReference type="ChEBI" id="CHEBI:18420"/>
    </cofactor>
    <text evidence="10">Binds a second Mg(2+) ion via substrate during catalysis.</text>
</comment>
<feature type="domain" description="Enolase N-terminal" evidence="16">
    <location>
        <begin position="5"/>
        <end position="135"/>
    </location>
</feature>
<dbReference type="Gene3D" id="3.30.390.10">
    <property type="entry name" value="Enolase-like, N-terminal domain"/>
    <property type="match status" value="1"/>
</dbReference>